<evidence type="ECO:0000256" key="3">
    <source>
        <dbReference type="ARBA" id="ARBA00022989"/>
    </source>
</evidence>
<keyword evidence="1" id="KW-1003">Cell membrane</keyword>
<dbReference type="Proteomes" id="UP000295416">
    <property type="component" value="Unassembled WGS sequence"/>
</dbReference>
<evidence type="ECO:0000313" key="7">
    <source>
        <dbReference type="Proteomes" id="UP000295416"/>
    </source>
</evidence>
<name>A0A4R2P2J3_9BACL</name>
<keyword evidence="7" id="KW-1185">Reference proteome</keyword>
<dbReference type="Pfam" id="PF02659">
    <property type="entry name" value="Mntp"/>
    <property type="match status" value="2"/>
</dbReference>
<feature type="transmembrane region" description="Helical" evidence="5">
    <location>
        <begin position="6"/>
        <end position="26"/>
    </location>
</feature>
<feature type="transmembrane region" description="Helical" evidence="5">
    <location>
        <begin position="175"/>
        <end position="193"/>
    </location>
</feature>
<dbReference type="PANTHER" id="PTHR35529:SF2">
    <property type="entry name" value="SPORULATION PROTEIN YTAF-RELATED"/>
    <property type="match status" value="1"/>
</dbReference>
<gene>
    <name evidence="6" type="ORF">EV207_11474</name>
</gene>
<organism evidence="6 7">
    <name type="scientific">Scopulibacillus darangshiensis</name>
    <dbReference type="NCBI Taxonomy" id="442528"/>
    <lineage>
        <taxon>Bacteria</taxon>
        <taxon>Bacillati</taxon>
        <taxon>Bacillota</taxon>
        <taxon>Bacilli</taxon>
        <taxon>Bacillales</taxon>
        <taxon>Sporolactobacillaceae</taxon>
        <taxon>Scopulibacillus</taxon>
    </lineage>
</organism>
<feature type="transmembrane region" description="Helical" evidence="5">
    <location>
        <begin position="33"/>
        <end position="54"/>
    </location>
</feature>
<evidence type="ECO:0000256" key="1">
    <source>
        <dbReference type="ARBA" id="ARBA00022475"/>
    </source>
</evidence>
<keyword evidence="2 5" id="KW-0812">Transmembrane</keyword>
<dbReference type="AlphaFoldDB" id="A0A4R2P2J3"/>
<evidence type="ECO:0000256" key="4">
    <source>
        <dbReference type="ARBA" id="ARBA00023136"/>
    </source>
</evidence>
<keyword evidence="3 5" id="KW-1133">Transmembrane helix</keyword>
<evidence type="ECO:0000256" key="2">
    <source>
        <dbReference type="ARBA" id="ARBA00022692"/>
    </source>
</evidence>
<dbReference type="InterPro" id="IPR003810">
    <property type="entry name" value="Mntp/YtaF"/>
</dbReference>
<protein>
    <submittedName>
        <fullName evidence="6">Putative sporulation protein YtaF</fullName>
    </submittedName>
</protein>
<keyword evidence="4 5" id="KW-0472">Membrane</keyword>
<accession>A0A4R2P2J3</accession>
<evidence type="ECO:0000256" key="5">
    <source>
        <dbReference type="SAM" id="Phobius"/>
    </source>
</evidence>
<feature type="transmembrane region" description="Helical" evidence="5">
    <location>
        <begin position="117"/>
        <end position="137"/>
    </location>
</feature>
<evidence type="ECO:0000313" key="6">
    <source>
        <dbReference type="EMBL" id="TCP28949.1"/>
    </source>
</evidence>
<dbReference type="EMBL" id="SLXK01000014">
    <property type="protein sequence ID" value="TCP28949.1"/>
    <property type="molecule type" value="Genomic_DNA"/>
</dbReference>
<feature type="transmembrane region" description="Helical" evidence="5">
    <location>
        <begin position="143"/>
        <end position="163"/>
    </location>
</feature>
<feature type="transmembrane region" description="Helical" evidence="5">
    <location>
        <begin position="60"/>
        <end position="82"/>
    </location>
</feature>
<dbReference type="PANTHER" id="PTHR35529">
    <property type="entry name" value="MANGANESE EFFLUX PUMP MNTP-RELATED"/>
    <property type="match status" value="1"/>
</dbReference>
<sequence length="194" mass="20434">MHWLAIIVLGLASSLDNLGIGLTYGLRGKRISVLSNGVITVIAMLLSFVSLYIGKSVNCVIPITAANAIGGAIITLIGLWTIGMTIYQKPQSSLTEVMTHPDKVDKDHNDVISISEAAVLGLALSLNAIGTAFGAGVTGLNPILTTLAIGVFSFFSIESGVRFGMRMNRSSVGKYTSLLSGLFLIIIGIREILI</sequence>
<reference evidence="6 7" key="1">
    <citation type="submission" date="2019-03" db="EMBL/GenBank/DDBJ databases">
        <title>Genomic Encyclopedia of Type Strains, Phase IV (KMG-IV): sequencing the most valuable type-strain genomes for metagenomic binning, comparative biology and taxonomic classification.</title>
        <authorList>
            <person name="Goeker M."/>
        </authorList>
    </citation>
    <scope>NUCLEOTIDE SEQUENCE [LARGE SCALE GENOMIC DNA]</scope>
    <source>
        <strain evidence="6 7">DSM 19377</strain>
    </source>
</reference>
<proteinExistence type="predicted"/>
<comment type="caution">
    <text evidence="6">The sequence shown here is derived from an EMBL/GenBank/DDBJ whole genome shotgun (WGS) entry which is preliminary data.</text>
</comment>